<evidence type="ECO:0000313" key="2">
    <source>
        <dbReference type="Proteomes" id="UP000593577"/>
    </source>
</evidence>
<comment type="caution">
    <text evidence="1">The sequence shown here is derived from an EMBL/GenBank/DDBJ whole genome shotgun (WGS) entry which is preliminary data.</text>
</comment>
<reference evidence="1 2" key="1">
    <citation type="journal article" date="2019" name="Genome Biol. Evol.">
        <title>Insights into the evolution of the New World diploid cottons (Gossypium, subgenus Houzingenia) based on genome sequencing.</title>
        <authorList>
            <person name="Grover C.E."/>
            <person name="Arick M.A. 2nd"/>
            <person name="Thrash A."/>
            <person name="Conover J.L."/>
            <person name="Sanders W.S."/>
            <person name="Peterson D.G."/>
            <person name="Frelichowski J.E."/>
            <person name="Scheffler J.A."/>
            <person name="Scheffler B.E."/>
            <person name="Wendel J.F."/>
        </authorList>
    </citation>
    <scope>NUCLEOTIDE SEQUENCE [LARGE SCALE GENOMIC DNA]</scope>
    <source>
        <strain evidence="1">185</strain>
        <tissue evidence="1">Leaf</tissue>
    </source>
</reference>
<proteinExistence type="predicted"/>
<accession>A0A7J8WQC4</accession>
<name>A0A7J8WQC4_GOSAI</name>
<organism evidence="1 2">
    <name type="scientific">Gossypium aridum</name>
    <name type="common">American cotton</name>
    <name type="synonym">Erioxylum aridum</name>
    <dbReference type="NCBI Taxonomy" id="34290"/>
    <lineage>
        <taxon>Eukaryota</taxon>
        <taxon>Viridiplantae</taxon>
        <taxon>Streptophyta</taxon>
        <taxon>Embryophyta</taxon>
        <taxon>Tracheophyta</taxon>
        <taxon>Spermatophyta</taxon>
        <taxon>Magnoliopsida</taxon>
        <taxon>eudicotyledons</taxon>
        <taxon>Gunneridae</taxon>
        <taxon>Pentapetalae</taxon>
        <taxon>rosids</taxon>
        <taxon>malvids</taxon>
        <taxon>Malvales</taxon>
        <taxon>Malvaceae</taxon>
        <taxon>Malvoideae</taxon>
        <taxon>Gossypium</taxon>
    </lineage>
</organism>
<keyword evidence="2" id="KW-1185">Reference proteome</keyword>
<protein>
    <submittedName>
        <fullName evidence="1">Uncharacterized protein</fullName>
    </submittedName>
</protein>
<gene>
    <name evidence="1" type="ORF">Goari_018322</name>
</gene>
<dbReference type="Proteomes" id="UP000593577">
    <property type="component" value="Unassembled WGS sequence"/>
</dbReference>
<dbReference type="EMBL" id="JABFAA010000002">
    <property type="protein sequence ID" value="MBA0676874.1"/>
    <property type="molecule type" value="Genomic_DNA"/>
</dbReference>
<dbReference type="AlphaFoldDB" id="A0A7J8WQC4"/>
<evidence type="ECO:0000313" key="1">
    <source>
        <dbReference type="EMBL" id="MBA0676874.1"/>
    </source>
</evidence>
<sequence length="113" mass="12853">MAHNVDAASVEDKTTSMVSTEEFYAMLKETEAHRSGYESWSQNIDMDMIIKVLTDGNGELKCHLRMDFPTLFSQVDLSSTAKKWLQFISSRIFPTVDMSNIDTFQATLLHVIL</sequence>